<keyword evidence="3 6" id="KW-1133">Transmembrane helix</keyword>
<evidence type="ECO:0000256" key="4">
    <source>
        <dbReference type="ARBA" id="ARBA00023136"/>
    </source>
</evidence>
<feature type="transmembrane region" description="Helical" evidence="6">
    <location>
        <begin position="311"/>
        <end position="329"/>
    </location>
</feature>
<keyword evidence="7" id="KW-0732">Signal</keyword>
<evidence type="ECO:0000313" key="12">
    <source>
        <dbReference type="Proteomes" id="UP000266273"/>
    </source>
</evidence>
<feature type="transmembrane region" description="Helical" evidence="6">
    <location>
        <begin position="282"/>
        <end position="304"/>
    </location>
</feature>
<keyword evidence="4 6" id="KW-0472">Membrane</keyword>
<gene>
    <name evidence="11" type="ORF">BXY53_0672</name>
</gene>
<dbReference type="OrthoDB" id="5289056at2"/>
<keyword evidence="12" id="KW-1185">Reference proteome</keyword>
<sequence>MRKPGTAFRALALTCLAIGAALMFASSLTSRAQDETQPFSAKRGLIIEIDGAIGPATTRLIENGLAEAENRGATLAVLRIDTPGGLVTSTRDIIRAIIGAPVPVVGYVAPSGGRAASAGTYIMYATHIAAMAPGTNIGAATPVQMGGAPGLPGSEPQNEDSGDKDGSGDEEGGDGEDQTESPSQPDDPGKAKAVNDAVAFIRSLAELRGRNAAWAEKAVREAASISASEAREKGVIEIVATSMTDLMQQVDGRTVEIGGLERRLDTQGIQLETFEPSTLTKILGILANPNVAFIFMLVGIYGLIFEFANPGTIGPGVIGVICLVIGLYSLNQLPLDYAGLTLVLLGLAFMVAEAFTPSFGILGIGGLAAFIIGSLFLIDTDVPEYQLSTSVIVGTALASGLLLVVVLGYAWRSQTRAVTAGPNPYVGETVKVLEWSKGEGYVRAQGDRWHARGDIDVQPGDKVEVKQIDGLTLVVGPSQTARNSG</sequence>
<dbReference type="Pfam" id="PF01957">
    <property type="entry name" value="NfeD"/>
    <property type="match status" value="1"/>
</dbReference>
<organism evidence="11 12">
    <name type="scientific">Dichotomicrobium thermohalophilum</name>
    <dbReference type="NCBI Taxonomy" id="933063"/>
    <lineage>
        <taxon>Bacteria</taxon>
        <taxon>Pseudomonadati</taxon>
        <taxon>Pseudomonadota</taxon>
        <taxon>Alphaproteobacteria</taxon>
        <taxon>Hyphomicrobiales</taxon>
        <taxon>Hyphomicrobiaceae</taxon>
        <taxon>Dichotomicrobium</taxon>
    </lineage>
</organism>
<dbReference type="SUPFAM" id="SSF52096">
    <property type="entry name" value="ClpP/crotonase"/>
    <property type="match status" value="1"/>
</dbReference>
<evidence type="ECO:0000313" key="11">
    <source>
        <dbReference type="EMBL" id="RIA55602.1"/>
    </source>
</evidence>
<keyword evidence="11" id="KW-0378">Hydrolase</keyword>
<dbReference type="Pfam" id="PF24961">
    <property type="entry name" value="NfeD_membrane"/>
    <property type="match status" value="1"/>
</dbReference>
<dbReference type="PANTHER" id="PTHR33507">
    <property type="entry name" value="INNER MEMBRANE PROTEIN YBBJ"/>
    <property type="match status" value="1"/>
</dbReference>
<proteinExistence type="predicted"/>
<dbReference type="PANTHER" id="PTHR33507:SF4">
    <property type="entry name" value="NODULATION COMPETITIVENESS PROTEIN NFED"/>
    <property type="match status" value="1"/>
</dbReference>
<feature type="domain" description="NfeD1b N-terminal" evidence="10">
    <location>
        <begin position="46"/>
        <end position="147"/>
    </location>
</feature>
<dbReference type="InterPro" id="IPR056739">
    <property type="entry name" value="NfeD_membrane"/>
</dbReference>
<dbReference type="GO" id="GO:0008233">
    <property type="term" value="F:peptidase activity"/>
    <property type="evidence" value="ECO:0007669"/>
    <property type="project" value="UniProtKB-KW"/>
</dbReference>
<dbReference type="Pfam" id="PF25145">
    <property type="entry name" value="NfeD1b_N"/>
    <property type="match status" value="1"/>
</dbReference>
<dbReference type="GO" id="GO:0016020">
    <property type="term" value="C:membrane"/>
    <property type="evidence" value="ECO:0007669"/>
    <property type="project" value="UniProtKB-SubCell"/>
</dbReference>
<evidence type="ECO:0000256" key="1">
    <source>
        <dbReference type="ARBA" id="ARBA00004141"/>
    </source>
</evidence>
<feature type="chain" id="PRO_5017398690" evidence="7">
    <location>
        <begin position="33"/>
        <end position="485"/>
    </location>
</feature>
<feature type="transmembrane region" description="Helical" evidence="6">
    <location>
        <begin position="359"/>
        <end position="378"/>
    </location>
</feature>
<dbReference type="GO" id="GO:0006508">
    <property type="term" value="P:proteolysis"/>
    <property type="evidence" value="ECO:0007669"/>
    <property type="project" value="UniProtKB-KW"/>
</dbReference>
<dbReference type="InterPro" id="IPR052165">
    <property type="entry name" value="Membrane_assoc_protease"/>
</dbReference>
<evidence type="ECO:0000256" key="2">
    <source>
        <dbReference type="ARBA" id="ARBA00022692"/>
    </source>
</evidence>
<dbReference type="InterPro" id="IPR029045">
    <property type="entry name" value="ClpP/crotonase-like_dom_sf"/>
</dbReference>
<evidence type="ECO:0000256" key="6">
    <source>
        <dbReference type="SAM" id="Phobius"/>
    </source>
</evidence>
<comment type="subcellular location">
    <subcellularLocation>
        <location evidence="1">Membrane</location>
        <topology evidence="1">Multi-pass membrane protein</topology>
    </subcellularLocation>
</comment>
<dbReference type="Proteomes" id="UP000266273">
    <property type="component" value="Unassembled WGS sequence"/>
</dbReference>
<feature type="domain" description="NfeD integral membrane" evidence="9">
    <location>
        <begin position="290"/>
        <end position="407"/>
    </location>
</feature>
<dbReference type="SUPFAM" id="SSF141322">
    <property type="entry name" value="NfeD domain-like"/>
    <property type="match status" value="1"/>
</dbReference>
<dbReference type="Gene3D" id="3.90.226.10">
    <property type="entry name" value="2-enoyl-CoA Hydratase, Chain A, domain 1"/>
    <property type="match status" value="1"/>
</dbReference>
<name>A0A397Q398_9HYPH</name>
<evidence type="ECO:0000256" key="5">
    <source>
        <dbReference type="SAM" id="MobiDB-lite"/>
    </source>
</evidence>
<accession>A0A397Q398</accession>
<dbReference type="EMBL" id="QXDF01000001">
    <property type="protein sequence ID" value="RIA55602.1"/>
    <property type="molecule type" value="Genomic_DNA"/>
</dbReference>
<dbReference type="FunFam" id="3.90.226.10:FF:000089">
    <property type="entry name" value="Membrane-bound serine protease"/>
    <property type="match status" value="1"/>
</dbReference>
<dbReference type="InterPro" id="IPR012340">
    <property type="entry name" value="NA-bd_OB-fold"/>
</dbReference>
<evidence type="ECO:0000259" key="10">
    <source>
        <dbReference type="Pfam" id="PF25145"/>
    </source>
</evidence>
<reference evidence="11 12" key="1">
    <citation type="submission" date="2018-08" db="EMBL/GenBank/DDBJ databases">
        <title>Genomic Encyclopedia of Archaeal and Bacterial Type Strains, Phase II (KMG-II): from individual species to whole genera.</title>
        <authorList>
            <person name="Goeker M."/>
        </authorList>
    </citation>
    <scope>NUCLEOTIDE SEQUENCE [LARGE SCALE GENOMIC DNA]</scope>
    <source>
        <strain evidence="11 12">DSM 5002</strain>
    </source>
</reference>
<dbReference type="CDD" id="cd07020">
    <property type="entry name" value="Clp_protease_NfeD_1"/>
    <property type="match status" value="1"/>
</dbReference>
<dbReference type="Gene3D" id="2.40.50.140">
    <property type="entry name" value="Nucleic acid-binding proteins"/>
    <property type="match status" value="1"/>
</dbReference>
<dbReference type="InterPro" id="IPR002810">
    <property type="entry name" value="NfeD-like_C"/>
</dbReference>
<evidence type="ECO:0000259" key="8">
    <source>
        <dbReference type="Pfam" id="PF01957"/>
    </source>
</evidence>
<evidence type="ECO:0000256" key="7">
    <source>
        <dbReference type="SAM" id="SignalP"/>
    </source>
</evidence>
<feature type="compositionally biased region" description="Acidic residues" evidence="5">
    <location>
        <begin position="168"/>
        <end position="179"/>
    </location>
</feature>
<protein>
    <submittedName>
        <fullName evidence="11">Membrane-bound serine protease (ClpP class)</fullName>
    </submittedName>
</protein>
<feature type="region of interest" description="Disordered" evidence="5">
    <location>
        <begin position="141"/>
        <end position="191"/>
    </location>
</feature>
<feature type="transmembrane region" description="Helical" evidence="6">
    <location>
        <begin position="335"/>
        <end position="352"/>
    </location>
</feature>
<feature type="signal peptide" evidence="7">
    <location>
        <begin position="1"/>
        <end position="32"/>
    </location>
</feature>
<comment type="caution">
    <text evidence="11">The sequence shown here is derived from an EMBL/GenBank/DDBJ whole genome shotgun (WGS) entry which is preliminary data.</text>
</comment>
<dbReference type="InterPro" id="IPR056738">
    <property type="entry name" value="NfeD1b_N"/>
</dbReference>
<keyword evidence="2 6" id="KW-0812">Transmembrane</keyword>
<evidence type="ECO:0000256" key="3">
    <source>
        <dbReference type="ARBA" id="ARBA00022989"/>
    </source>
</evidence>
<feature type="domain" description="NfeD-like C-terminal" evidence="8">
    <location>
        <begin position="425"/>
        <end position="477"/>
    </location>
</feature>
<keyword evidence="11" id="KW-0645">Protease</keyword>
<evidence type="ECO:0000259" key="9">
    <source>
        <dbReference type="Pfam" id="PF24961"/>
    </source>
</evidence>
<feature type="transmembrane region" description="Helical" evidence="6">
    <location>
        <begin position="390"/>
        <end position="411"/>
    </location>
</feature>
<dbReference type="AlphaFoldDB" id="A0A397Q398"/>
<dbReference type="RefSeq" id="WP_119060487.1">
    <property type="nucleotide sequence ID" value="NZ_QXDF01000001.1"/>
</dbReference>